<dbReference type="PIRSF" id="PIRSF005426">
    <property type="entry name" value="Frp"/>
    <property type="match status" value="1"/>
</dbReference>
<dbReference type="Proteomes" id="UP000319342">
    <property type="component" value="Chromosome"/>
</dbReference>
<keyword evidence="4 5" id="KW-0560">Oxidoreductase</keyword>
<dbReference type="SUPFAM" id="SSF55469">
    <property type="entry name" value="FMN-dependent nitroreductase-like"/>
    <property type="match status" value="1"/>
</dbReference>
<keyword evidence="2 5" id="KW-0285">Flavoprotein</keyword>
<dbReference type="Pfam" id="PF00881">
    <property type="entry name" value="Nitroreductase"/>
    <property type="match status" value="1"/>
</dbReference>
<organism evidence="7 8">
    <name type="scientific">Rohdeia mirabilis</name>
    <dbReference type="NCBI Taxonomy" id="2528008"/>
    <lineage>
        <taxon>Bacteria</taxon>
        <taxon>Pseudomonadati</taxon>
        <taxon>Planctomycetota</taxon>
        <taxon>Planctomycetia</taxon>
        <taxon>Planctomycetia incertae sedis</taxon>
        <taxon>Rohdeia</taxon>
    </lineage>
</organism>
<dbReference type="AlphaFoldDB" id="A0A518D1F5"/>
<dbReference type="InterPro" id="IPR000415">
    <property type="entry name" value="Nitroreductase-like"/>
</dbReference>
<name>A0A518D1F5_9BACT</name>
<evidence type="ECO:0000256" key="2">
    <source>
        <dbReference type="ARBA" id="ARBA00022630"/>
    </source>
</evidence>
<evidence type="ECO:0000313" key="7">
    <source>
        <dbReference type="EMBL" id="QDU85318.1"/>
    </source>
</evidence>
<keyword evidence="8" id="KW-1185">Reference proteome</keyword>
<evidence type="ECO:0000259" key="6">
    <source>
        <dbReference type="Pfam" id="PF00881"/>
    </source>
</evidence>
<dbReference type="GO" id="GO:0052873">
    <property type="term" value="F:FMN reductase (NADPH) activity"/>
    <property type="evidence" value="ECO:0007669"/>
    <property type="project" value="UniProtKB-EC"/>
</dbReference>
<dbReference type="InterPro" id="IPR029479">
    <property type="entry name" value="Nitroreductase"/>
</dbReference>
<dbReference type="Gene3D" id="3.40.109.10">
    <property type="entry name" value="NADH Oxidase"/>
    <property type="match status" value="1"/>
</dbReference>
<dbReference type="InterPro" id="IPR016446">
    <property type="entry name" value="Flavin_OxRdtase_Frp"/>
</dbReference>
<evidence type="ECO:0000256" key="1">
    <source>
        <dbReference type="ARBA" id="ARBA00008366"/>
    </source>
</evidence>
<dbReference type="PANTHER" id="PTHR43425">
    <property type="entry name" value="OXYGEN-INSENSITIVE NADPH NITROREDUCTASE"/>
    <property type="match status" value="1"/>
</dbReference>
<gene>
    <name evidence="7" type="primary">nfrA1</name>
    <name evidence="7" type="ORF">Pla163_24460</name>
</gene>
<dbReference type="RefSeq" id="WP_145188446.1">
    <property type="nucleotide sequence ID" value="NZ_CP036290.1"/>
</dbReference>
<sequence>MNDPRRRPPAADVLRLLASHVSVRGFARAPLEEGLLANCVAAAQRAATSSNVQAYSLIRVTDTAERATLAELCGGQAQIAEAAEFCVVCADLRRDDLVARAAGGAVVANLEAFLLATVDASLFAQNLVVACEAHDLGTCYIGGLRNRIDEVDRLLELPRLVLPLFGLCIGQPATRNDVKPRLATDAVLHEGRYPSDAAVLASVRDYDAALAPYFAARGTPQHTWSGSIARKFHGALRPHLWAYYRSKGVELDLA</sequence>
<dbReference type="EC" id="1.5.1.38" evidence="7"/>
<dbReference type="OrthoDB" id="9775805at2"/>
<proteinExistence type="inferred from homology"/>
<dbReference type="PANTHER" id="PTHR43425:SF2">
    <property type="entry name" value="OXYGEN-INSENSITIVE NADPH NITROREDUCTASE"/>
    <property type="match status" value="1"/>
</dbReference>
<protein>
    <submittedName>
        <fullName evidence="7">FMN reductase (NADPH)</fullName>
        <ecNumber evidence="7">1.5.1.38</ecNumber>
    </submittedName>
</protein>
<reference evidence="7 8" key="1">
    <citation type="submission" date="2019-02" db="EMBL/GenBank/DDBJ databases">
        <title>Deep-cultivation of Planctomycetes and their phenomic and genomic characterization uncovers novel biology.</title>
        <authorList>
            <person name="Wiegand S."/>
            <person name="Jogler M."/>
            <person name="Boedeker C."/>
            <person name="Pinto D."/>
            <person name="Vollmers J."/>
            <person name="Rivas-Marin E."/>
            <person name="Kohn T."/>
            <person name="Peeters S.H."/>
            <person name="Heuer A."/>
            <person name="Rast P."/>
            <person name="Oberbeckmann S."/>
            <person name="Bunk B."/>
            <person name="Jeske O."/>
            <person name="Meyerdierks A."/>
            <person name="Storesund J.E."/>
            <person name="Kallscheuer N."/>
            <person name="Luecker S."/>
            <person name="Lage O.M."/>
            <person name="Pohl T."/>
            <person name="Merkel B.J."/>
            <person name="Hornburger P."/>
            <person name="Mueller R.-W."/>
            <person name="Bruemmer F."/>
            <person name="Labrenz M."/>
            <person name="Spormann A.M."/>
            <person name="Op den Camp H."/>
            <person name="Overmann J."/>
            <person name="Amann R."/>
            <person name="Jetten M.S.M."/>
            <person name="Mascher T."/>
            <person name="Medema M.H."/>
            <person name="Devos D.P."/>
            <person name="Kaster A.-K."/>
            <person name="Ovreas L."/>
            <person name="Rohde M."/>
            <person name="Galperin M.Y."/>
            <person name="Jogler C."/>
        </authorList>
    </citation>
    <scope>NUCLEOTIDE SEQUENCE [LARGE SCALE GENOMIC DNA]</scope>
    <source>
        <strain evidence="7 8">Pla163</strain>
    </source>
</reference>
<keyword evidence="5" id="KW-0521">NADP</keyword>
<evidence type="ECO:0000256" key="4">
    <source>
        <dbReference type="ARBA" id="ARBA00023002"/>
    </source>
</evidence>
<comment type="similarity">
    <text evidence="1 5">Belongs to the flavin oxidoreductase frp family.</text>
</comment>
<evidence type="ECO:0000256" key="3">
    <source>
        <dbReference type="ARBA" id="ARBA00022643"/>
    </source>
</evidence>
<evidence type="ECO:0000313" key="8">
    <source>
        <dbReference type="Proteomes" id="UP000319342"/>
    </source>
</evidence>
<evidence type="ECO:0000256" key="5">
    <source>
        <dbReference type="PIRNR" id="PIRNR005426"/>
    </source>
</evidence>
<dbReference type="EMBL" id="CP036290">
    <property type="protein sequence ID" value="QDU85318.1"/>
    <property type="molecule type" value="Genomic_DNA"/>
</dbReference>
<feature type="domain" description="Nitroreductase" evidence="6">
    <location>
        <begin position="18"/>
        <end position="170"/>
    </location>
</feature>
<keyword evidence="3 5" id="KW-0288">FMN</keyword>
<accession>A0A518D1F5</accession>